<feature type="transmembrane region" description="Helical" evidence="1">
    <location>
        <begin position="25"/>
        <end position="47"/>
    </location>
</feature>
<evidence type="ECO:0000256" key="1">
    <source>
        <dbReference type="SAM" id="Phobius"/>
    </source>
</evidence>
<evidence type="ECO:0000313" key="2">
    <source>
        <dbReference type="EMBL" id="CAF4492068.1"/>
    </source>
</evidence>
<accession>A0A820UXK4</accession>
<keyword evidence="1" id="KW-0812">Transmembrane</keyword>
<gene>
    <name evidence="2" type="ORF">TSG867_LOCUS20401</name>
</gene>
<protein>
    <recommendedName>
        <fullName evidence="4">Glycosyltransferase 2-like domain-containing protein</fullName>
    </recommendedName>
</protein>
<keyword evidence="1" id="KW-1133">Transmembrane helix</keyword>
<comment type="caution">
    <text evidence="2">The sequence shown here is derived from an EMBL/GenBank/DDBJ whole genome shotgun (WGS) entry which is preliminary data.</text>
</comment>
<evidence type="ECO:0008006" key="4">
    <source>
        <dbReference type="Google" id="ProtNLM"/>
    </source>
</evidence>
<feature type="transmembrane region" description="Helical" evidence="1">
    <location>
        <begin position="53"/>
        <end position="74"/>
    </location>
</feature>
<dbReference type="PANTHER" id="PTHR36851:SF1">
    <property type="entry name" value="GLYCO_TRANS_2-LIKE DOMAIN-CONTAINING PROTEIN"/>
    <property type="match status" value="1"/>
</dbReference>
<name>A0A820UXK4_9BILA</name>
<reference evidence="2" key="1">
    <citation type="submission" date="2021-02" db="EMBL/GenBank/DDBJ databases">
        <authorList>
            <person name="Nowell W R."/>
        </authorList>
    </citation>
    <scope>NUCLEOTIDE SEQUENCE</scope>
</reference>
<dbReference type="AlphaFoldDB" id="A0A820UXK4"/>
<dbReference type="EMBL" id="CAJOBQ010001495">
    <property type="protein sequence ID" value="CAF4492068.1"/>
    <property type="molecule type" value="Genomic_DNA"/>
</dbReference>
<sequence length="306" mass="35248">MITPHKLPHTVVETGQSSHRDMKTVWLIVPLPFRIPFVSNTIAYYLLPSIQGVFVFMWTIISILALKNAVILYWNRSRDFARDYVDNEKAPIRHIVAISCYKEPVDLIARSIQTMADQTLVHRITMVISFEQKTPDKEKKCEILNEMFEKCGFERMIFTIHPYGMENEIPGKCSNSNYGLRTAIKEIDITDDEMDNILVTTCDAESKFPPQYIAALSSKYLKENRPALSTIYQLPLFYNWKLDSLSFATRVTGLLRSFLILAKKGDFVHPGYQMDNIICLIRWMGVMQRRLRISMIPVPVLSGPTS</sequence>
<evidence type="ECO:0000313" key="3">
    <source>
        <dbReference type="Proteomes" id="UP000663862"/>
    </source>
</evidence>
<dbReference type="PANTHER" id="PTHR36851">
    <property type="entry name" value="UNNAMED PRODUCT"/>
    <property type="match status" value="1"/>
</dbReference>
<proteinExistence type="predicted"/>
<organism evidence="2 3">
    <name type="scientific">Rotaria socialis</name>
    <dbReference type="NCBI Taxonomy" id="392032"/>
    <lineage>
        <taxon>Eukaryota</taxon>
        <taxon>Metazoa</taxon>
        <taxon>Spiralia</taxon>
        <taxon>Gnathifera</taxon>
        <taxon>Rotifera</taxon>
        <taxon>Eurotatoria</taxon>
        <taxon>Bdelloidea</taxon>
        <taxon>Philodinida</taxon>
        <taxon>Philodinidae</taxon>
        <taxon>Rotaria</taxon>
    </lineage>
</organism>
<dbReference type="Proteomes" id="UP000663862">
    <property type="component" value="Unassembled WGS sequence"/>
</dbReference>
<keyword evidence="1" id="KW-0472">Membrane</keyword>